<evidence type="ECO:0000313" key="10">
    <source>
        <dbReference type="EMBL" id="GLS27257.1"/>
    </source>
</evidence>
<dbReference type="EMBL" id="BSPD01000073">
    <property type="protein sequence ID" value="GLS27257.1"/>
    <property type="molecule type" value="Genomic_DNA"/>
</dbReference>
<organism evidence="10 11">
    <name type="scientific">Marinibactrum halimedae</name>
    <dbReference type="NCBI Taxonomy" id="1444977"/>
    <lineage>
        <taxon>Bacteria</taxon>
        <taxon>Pseudomonadati</taxon>
        <taxon>Pseudomonadota</taxon>
        <taxon>Gammaproteobacteria</taxon>
        <taxon>Cellvibrionales</taxon>
        <taxon>Cellvibrionaceae</taxon>
        <taxon>Marinibactrum</taxon>
    </lineage>
</organism>
<dbReference type="PANTHER" id="PTHR33991">
    <property type="entry name" value="DNA REPAIR PROTEIN RECO"/>
    <property type="match status" value="1"/>
</dbReference>
<dbReference type="Gene3D" id="1.20.1440.120">
    <property type="entry name" value="Recombination protein O, C-terminal domain"/>
    <property type="match status" value="1"/>
</dbReference>
<keyword evidence="4 8" id="KW-0227">DNA damage</keyword>
<evidence type="ECO:0000256" key="2">
    <source>
        <dbReference type="ARBA" id="ARBA00007452"/>
    </source>
</evidence>
<dbReference type="Gene3D" id="2.40.50.140">
    <property type="entry name" value="Nucleic acid-binding proteins"/>
    <property type="match status" value="1"/>
</dbReference>
<dbReference type="SUPFAM" id="SSF50249">
    <property type="entry name" value="Nucleic acid-binding proteins"/>
    <property type="match status" value="1"/>
</dbReference>
<dbReference type="GO" id="GO:0006310">
    <property type="term" value="P:DNA recombination"/>
    <property type="evidence" value="ECO:0007669"/>
    <property type="project" value="UniProtKB-UniRule"/>
</dbReference>
<dbReference type="InterPro" id="IPR022572">
    <property type="entry name" value="DNA_rep/recomb_RecO_N"/>
</dbReference>
<evidence type="ECO:0000259" key="9">
    <source>
        <dbReference type="Pfam" id="PF11967"/>
    </source>
</evidence>
<dbReference type="GO" id="GO:0043590">
    <property type="term" value="C:bacterial nucleoid"/>
    <property type="evidence" value="ECO:0007669"/>
    <property type="project" value="TreeGrafter"/>
</dbReference>
<evidence type="ECO:0000256" key="6">
    <source>
        <dbReference type="ARBA" id="ARBA00023204"/>
    </source>
</evidence>
<proteinExistence type="inferred from homology"/>
<reference evidence="10 11" key="1">
    <citation type="journal article" date="2014" name="Int. J. Syst. Evol. Microbiol.">
        <title>Complete genome sequence of Corynebacterium casei LMG S-19264T (=DSM 44701T), isolated from a smear-ripened cheese.</title>
        <authorList>
            <consortium name="US DOE Joint Genome Institute (JGI-PGF)"/>
            <person name="Walter F."/>
            <person name="Albersmeier A."/>
            <person name="Kalinowski J."/>
            <person name="Ruckert C."/>
        </authorList>
    </citation>
    <scope>NUCLEOTIDE SEQUENCE [LARGE SCALE GENOMIC DNA]</scope>
    <source>
        <strain evidence="10 11">NBRC 110095</strain>
    </source>
</reference>
<dbReference type="AlphaFoldDB" id="A0AA37T982"/>
<dbReference type="Pfam" id="PF11967">
    <property type="entry name" value="RecO_N"/>
    <property type="match status" value="1"/>
</dbReference>
<protein>
    <recommendedName>
        <fullName evidence="3 8">DNA repair protein RecO</fullName>
    </recommendedName>
    <alternativeName>
        <fullName evidence="7 8">Recombination protein O</fullName>
    </alternativeName>
</protein>
<keyword evidence="11" id="KW-1185">Reference proteome</keyword>
<dbReference type="HAMAP" id="MF_00201">
    <property type="entry name" value="RecO"/>
    <property type="match status" value="1"/>
</dbReference>
<evidence type="ECO:0000256" key="4">
    <source>
        <dbReference type="ARBA" id="ARBA00022763"/>
    </source>
</evidence>
<evidence type="ECO:0000256" key="3">
    <source>
        <dbReference type="ARBA" id="ARBA00021310"/>
    </source>
</evidence>
<keyword evidence="5 8" id="KW-0233">DNA recombination</keyword>
<sequence>MNVLNPAIDFQPAYVLHTRPYRETSLIVDCFTANFGRISLVAKGAKRKKSSQVSLLTPLLPIHITWSGRGELKSLRDVEVAQYRTVSMGLGYYCVMYVNELLLRLVPKEEVLSSLFMAYNHFVILASATDLASQQLAWFTEQLRRLEFLLLNVLGVGVNFHCQPLTGISIQPNLYYWFDVENGFVEATSVKTEAILSKSASEHYKIVQGRDIFLGEQLLQIGDFLQNQNEMIVPSKGNKEAYLTHLSAPARHCAKRIAHLAIMARLGDRPLKSQALLRKVWHTFKDSS</sequence>
<dbReference type="NCBIfam" id="TIGR00613">
    <property type="entry name" value="reco"/>
    <property type="match status" value="1"/>
</dbReference>
<evidence type="ECO:0000256" key="8">
    <source>
        <dbReference type="HAMAP-Rule" id="MF_00201"/>
    </source>
</evidence>
<comment type="similarity">
    <text evidence="2 8">Belongs to the RecO family.</text>
</comment>
<dbReference type="InterPro" id="IPR003717">
    <property type="entry name" value="RecO"/>
</dbReference>
<dbReference type="Proteomes" id="UP001156870">
    <property type="component" value="Unassembled WGS sequence"/>
</dbReference>
<evidence type="ECO:0000256" key="1">
    <source>
        <dbReference type="ARBA" id="ARBA00003065"/>
    </source>
</evidence>
<evidence type="ECO:0000256" key="7">
    <source>
        <dbReference type="ARBA" id="ARBA00033409"/>
    </source>
</evidence>
<name>A0AA37T982_9GAMM</name>
<dbReference type="PANTHER" id="PTHR33991:SF1">
    <property type="entry name" value="DNA REPAIR PROTEIN RECO"/>
    <property type="match status" value="1"/>
</dbReference>
<accession>A0AA37T982</accession>
<gene>
    <name evidence="8 10" type="primary">recO</name>
    <name evidence="10" type="ORF">GCM10007877_29760</name>
</gene>
<comment type="function">
    <text evidence="1 8">Involved in DNA repair and RecF pathway recombination.</text>
</comment>
<dbReference type="GO" id="GO:0006302">
    <property type="term" value="P:double-strand break repair"/>
    <property type="evidence" value="ECO:0007669"/>
    <property type="project" value="TreeGrafter"/>
</dbReference>
<evidence type="ECO:0000313" key="11">
    <source>
        <dbReference type="Proteomes" id="UP001156870"/>
    </source>
</evidence>
<keyword evidence="6 8" id="KW-0234">DNA repair</keyword>
<dbReference type="RefSeq" id="WP_232593781.1">
    <property type="nucleotide sequence ID" value="NZ_BSPD01000073.1"/>
</dbReference>
<feature type="domain" description="DNA replication/recombination mediator RecO N-terminal" evidence="9">
    <location>
        <begin position="12"/>
        <end position="83"/>
    </location>
</feature>
<dbReference type="InterPro" id="IPR042242">
    <property type="entry name" value="RecO_C"/>
</dbReference>
<dbReference type="InterPro" id="IPR012340">
    <property type="entry name" value="NA-bd_OB-fold"/>
</dbReference>
<evidence type="ECO:0000256" key="5">
    <source>
        <dbReference type="ARBA" id="ARBA00023172"/>
    </source>
</evidence>
<comment type="caution">
    <text evidence="10">The sequence shown here is derived from an EMBL/GenBank/DDBJ whole genome shotgun (WGS) entry which is preliminary data.</text>
</comment>